<dbReference type="GO" id="GO:0004930">
    <property type="term" value="F:G protein-coupled receptor activity"/>
    <property type="evidence" value="ECO:0007669"/>
    <property type="project" value="InterPro"/>
</dbReference>
<dbReference type="InterPro" id="IPR017452">
    <property type="entry name" value="GPCR_Rhodpsn_7TM"/>
</dbReference>
<evidence type="ECO:0000256" key="3">
    <source>
        <dbReference type="ARBA" id="ARBA00022692"/>
    </source>
</evidence>
<feature type="transmembrane region" description="Helical" evidence="7">
    <location>
        <begin position="34"/>
        <end position="54"/>
    </location>
</feature>
<dbReference type="SMART" id="SM01381">
    <property type="entry name" value="7TM_GPCR_Srsx"/>
    <property type="match status" value="1"/>
</dbReference>
<dbReference type="AlphaFoldDB" id="A0AAN9ZEY9"/>
<keyword evidence="3 7" id="KW-0812">Transmembrane</keyword>
<feature type="transmembrane region" description="Helical" evidence="7">
    <location>
        <begin position="210"/>
        <end position="232"/>
    </location>
</feature>
<dbReference type="PANTHER" id="PTHR46641">
    <property type="entry name" value="FMRFAMIDE RECEPTOR-RELATED"/>
    <property type="match status" value="1"/>
</dbReference>
<evidence type="ECO:0000313" key="10">
    <source>
        <dbReference type="Proteomes" id="UP001378592"/>
    </source>
</evidence>
<proteinExistence type="inferred from homology"/>
<feature type="transmembrane region" description="Helical" evidence="7">
    <location>
        <begin position="66"/>
        <end position="91"/>
    </location>
</feature>
<comment type="similarity">
    <text evidence="2">Belongs to the G-protein coupled receptor 1 family.</text>
</comment>
<evidence type="ECO:0000256" key="5">
    <source>
        <dbReference type="ARBA" id="ARBA00023136"/>
    </source>
</evidence>
<dbReference type="PANTHER" id="PTHR46641:SF2">
    <property type="entry name" value="FMRFAMIDE RECEPTOR"/>
    <property type="match status" value="1"/>
</dbReference>
<name>A0AAN9ZEY9_9ORTH</name>
<protein>
    <recommendedName>
        <fullName evidence="8">G-protein coupled receptors family 1 profile domain-containing protein</fullName>
    </recommendedName>
</protein>
<dbReference type="InterPro" id="IPR052954">
    <property type="entry name" value="GPCR-Ligand_Int"/>
</dbReference>
<sequence length="444" mass="48698">MNESATEAAAYEEEALSCSGAEQDPLFEFITNGVLLNAIGALGVLGNVISMVILSRPQMRSSINYLLVGLARCDTMLILTSVLLFGLPAIHTYTGALFTYKFKVYPHLVPVVYPLALISQTVSVYLTLTVTLERFVAVCHPLRARSLCTYGRARLYVLVIIALSALYNLPRFWEAEIDVQWDDERNTTVMEVVPTALRRNHLYVTVYINWLYMALLYFLPFTVLAVLNTAIYRQVRRANKERQRLSRLQKKEIGLATMLLCVVVVFFLCNLLALVNNVMEVFYCGTIDQLVKTSNLLITINSSVNFIIYVIFGEKFKRLFLKLFCSSHMWAAVTGVSATAGRESPDGATHDDSLVSNGDGRGYSLRVGGASGGGLRAGGHHAPLRNGSMRPPRAPSPGPCVYYPARATGPPPSPSPTPTPTPHAPALAPTPPASTEETTLSSMD</sequence>
<reference evidence="9 10" key="1">
    <citation type="submission" date="2024-03" db="EMBL/GenBank/DDBJ databases">
        <title>The genome assembly and annotation of the cricket Gryllus longicercus Weissman &amp; Gray.</title>
        <authorList>
            <person name="Szrajer S."/>
            <person name="Gray D."/>
            <person name="Ylla G."/>
        </authorList>
    </citation>
    <scope>NUCLEOTIDE SEQUENCE [LARGE SCALE GENOMIC DNA]</scope>
    <source>
        <strain evidence="9">DAG 2021-001</strain>
        <tissue evidence="9">Whole body minus gut</tissue>
    </source>
</reference>
<feature type="compositionally biased region" description="Pro residues" evidence="6">
    <location>
        <begin position="409"/>
        <end position="432"/>
    </location>
</feature>
<dbReference type="Gene3D" id="1.20.1070.10">
    <property type="entry name" value="Rhodopsin 7-helix transmembrane proteins"/>
    <property type="match status" value="1"/>
</dbReference>
<dbReference type="EMBL" id="JAZDUA010000028">
    <property type="protein sequence ID" value="KAK7872157.1"/>
    <property type="molecule type" value="Genomic_DNA"/>
</dbReference>
<evidence type="ECO:0000259" key="8">
    <source>
        <dbReference type="PROSITE" id="PS50262"/>
    </source>
</evidence>
<evidence type="ECO:0000256" key="1">
    <source>
        <dbReference type="ARBA" id="ARBA00004370"/>
    </source>
</evidence>
<keyword evidence="10" id="KW-1185">Reference proteome</keyword>
<feature type="transmembrane region" description="Helical" evidence="7">
    <location>
        <begin position="153"/>
        <end position="173"/>
    </location>
</feature>
<comment type="subcellular location">
    <subcellularLocation>
        <location evidence="1">Membrane</location>
    </subcellularLocation>
</comment>
<dbReference type="SUPFAM" id="SSF81321">
    <property type="entry name" value="Family A G protein-coupled receptor-like"/>
    <property type="match status" value="1"/>
</dbReference>
<keyword evidence="4 7" id="KW-1133">Transmembrane helix</keyword>
<accession>A0AAN9ZEY9</accession>
<feature type="transmembrane region" description="Helical" evidence="7">
    <location>
        <begin position="253"/>
        <end position="275"/>
    </location>
</feature>
<dbReference type="Pfam" id="PF00001">
    <property type="entry name" value="7tm_1"/>
    <property type="match status" value="1"/>
</dbReference>
<comment type="caution">
    <text evidence="9">The sequence shown here is derived from an EMBL/GenBank/DDBJ whole genome shotgun (WGS) entry which is preliminary data.</text>
</comment>
<organism evidence="9 10">
    <name type="scientific">Gryllus longicercus</name>
    <dbReference type="NCBI Taxonomy" id="2509291"/>
    <lineage>
        <taxon>Eukaryota</taxon>
        <taxon>Metazoa</taxon>
        <taxon>Ecdysozoa</taxon>
        <taxon>Arthropoda</taxon>
        <taxon>Hexapoda</taxon>
        <taxon>Insecta</taxon>
        <taxon>Pterygota</taxon>
        <taxon>Neoptera</taxon>
        <taxon>Polyneoptera</taxon>
        <taxon>Orthoptera</taxon>
        <taxon>Ensifera</taxon>
        <taxon>Gryllidea</taxon>
        <taxon>Grylloidea</taxon>
        <taxon>Gryllidae</taxon>
        <taxon>Gryllinae</taxon>
        <taxon>Gryllus</taxon>
    </lineage>
</organism>
<dbReference type="PRINTS" id="PR00237">
    <property type="entry name" value="GPCRRHODOPSN"/>
</dbReference>
<feature type="compositionally biased region" description="Low complexity" evidence="6">
    <location>
        <begin position="433"/>
        <end position="444"/>
    </location>
</feature>
<dbReference type="InterPro" id="IPR000276">
    <property type="entry name" value="GPCR_Rhodpsn"/>
</dbReference>
<feature type="transmembrane region" description="Helical" evidence="7">
    <location>
        <begin position="111"/>
        <end position="132"/>
    </location>
</feature>
<dbReference type="Proteomes" id="UP001378592">
    <property type="component" value="Unassembled WGS sequence"/>
</dbReference>
<feature type="region of interest" description="Disordered" evidence="6">
    <location>
        <begin position="374"/>
        <end position="444"/>
    </location>
</feature>
<gene>
    <name evidence="9" type="ORF">R5R35_001723</name>
</gene>
<evidence type="ECO:0000256" key="6">
    <source>
        <dbReference type="SAM" id="MobiDB-lite"/>
    </source>
</evidence>
<dbReference type="CDD" id="cd14978">
    <property type="entry name" value="7tmA_FMRFamide_R-like"/>
    <property type="match status" value="1"/>
</dbReference>
<dbReference type="GO" id="GO:0016020">
    <property type="term" value="C:membrane"/>
    <property type="evidence" value="ECO:0007669"/>
    <property type="project" value="UniProtKB-SubCell"/>
</dbReference>
<feature type="domain" description="G-protein coupled receptors family 1 profile" evidence="8">
    <location>
        <begin position="46"/>
        <end position="309"/>
    </location>
</feature>
<feature type="transmembrane region" description="Helical" evidence="7">
    <location>
        <begin position="295"/>
        <end position="312"/>
    </location>
</feature>
<evidence type="ECO:0000313" key="9">
    <source>
        <dbReference type="EMBL" id="KAK7872157.1"/>
    </source>
</evidence>
<evidence type="ECO:0000256" key="7">
    <source>
        <dbReference type="SAM" id="Phobius"/>
    </source>
</evidence>
<keyword evidence="5 7" id="KW-0472">Membrane</keyword>
<dbReference type="PROSITE" id="PS50262">
    <property type="entry name" value="G_PROTEIN_RECEP_F1_2"/>
    <property type="match status" value="1"/>
</dbReference>
<evidence type="ECO:0000256" key="4">
    <source>
        <dbReference type="ARBA" id="ARBA00022989"/>
    </source>
</evidence>
<evidence type="ECO:0000256" key="2">
    <source>
        <dbReference type="ARBA" id="ARBA00010663"/>
    </source>
</evidence>